<dbReference type="InterPro" id="IPR002035">
    <property type="entry name" value="VWF_A"/>
</dbReference>
<feature type="non-terminal residue" evidence="3">
    <location>
        <position position="2332"/>
    </location>
</feature>
<dbReference type="Proteomes" id="UP000789405">
    <property type="component" value="Unassembled WGS sequence"/>
</dbReference>
<feature type="domain" description="VWFA" evidence="2">
    <location>
        <begin position="2133"/>
        <end position="2249"/>
    </location>
</feature>
<feature type="region of interest" description="Disordered" evidence="1">
    <location>
        <begin position="434"/>
        <end position="514"/>
    </location>
</feature>
<name>A0A9N9AT13_9GLOM</name>
<evidence type="ECO:0000256" key="1">
    <source>
        <dbReference type="SAM" id="MobiDB-lite"/>
    </source>
</evidence>
<dbReference type="InterPro" id="IPR027417">
    <property type="entry name" value="P-loop_NTPase"/>
</dbReference>
<sequence>CNMMAINPEENEENSNGLASSIQGLYRLLDLCKDEGANGRVDKIIISAESLKRLCNDLMKDSFKSISEIDYARLNDIRTTLVGCYGNHTLIAKFLYKNKFIDEQTQDFLIHSDPFDIDRGNRPVLRPGIYLLKVDDNFGLIIHWSEFGCYEENTSNHKKKNMVNLHRYLTKLTALQICLMAESDLENFEWKFDNNGDNDNESSDEDDEGTHFEFEVTKSQEEKEDFTLYPGFQLLLNRTDVIESAFHQAFMTVETVQPYPKMNNYNNQELSPEFISKKLEGRSLCINENISMEALKNLIKYGFPKLEDKALAPLNKAIEEERAELIRKKECENQKVQQDVLIVETMHWNELKKEYIKYEEILSENLCDQASYTSAGIVKVSQNQSLTKDFERIYKIYPEMKKKIGEAIKIDSKGWSNLRKLFEFVIITYQRDADQNKNKSSNSTGDADQNKNRSSNSNGDATGDDDQNKNKSSNSTGDADQNKNKSSNSTEDKNETNHTDNEANSSITNQHSFVKSRDEVTKALLSIIESNQNSHNFDFHKCTKTFLEKQDDANLSTLRKLYNFGRNLLNFDYSKSNKIESDVESRIKQKPDAIFIQELYEFDFGNHEQKDKIVNWFFDEYSNWRKDFEKKINKNKPKVSDRINKINLELTNISNQNIQQIEKNEIIRIRTDLENRYPKERPTFKANNGSKDCNHKILYELEEIQPEQLQYTIYNTDLDESDNLSLRADEQHIPNPKIDNVNGLFFRIDPQTYELRKIALFENRKYFIALWNNHHSRLEIYFNTLKQYGNDIQLLSQRSFSLYPNKNCLIAINEPRGMFGIYDIEKGELHVYELYENQTGFYKRANDILIYAWYGNSKPDIKFFFFIKDKEELCFVETNGQARVYNLITNQFLPGTAKFPTNAENIISTPDGSCIVAFVKGITADKIINHLSNNEDNLSEDEDDVIEDDAREENVSKDDVSKDDVSKDDVIEDDVSKDDVSKYGASKDDSEESSTKVERIIEKSMDHAYIYFCTSFGKPASKVISIPPILTSLESIQFSSIRNLQIHLSMIDLNSSTFRSMIVKITQEKTQYCFQQKFKKRSLGMIKVVSQNQEYSLLEGKDTLFKRDIKEGENLVIMGEKRPVIRIASDTQLKVSGSFQNIIGFDSWMEFRVEPKTMLNGFIDAYKLMFEKYPIDNFIDPDQNSTLSLQIVLDVDDDNVIQDYEHKFKDYISKMFEELAVSTKKPATSLKRFNVSVTSFENLDLGSLKEDTVRVQFGSWVIQLCVLIPIQIAVARNNIFQPLKDGLSAFDAESTDPEAFFGWYEGIFKHFGDLPVKVVSSMGEQYMLNHLVGTTFDGSAMRCTEGVWMSLGNAITKKCIYVALDFEGLNSIERSPQEDTFLTLFNTVVSNLILFKNQFAVNRDMSTMFRRFQDGASLLNDSKIFQAMLCIIIKDVPIQDREGIVSEFSLRFKSIVMQEGEDNFVSKMYPSGLSIDPWPIFNDPAWFKSLKNIKKVLDKQKARYKNARTFLQNTKVFMAKLKICDWGSLDENLVQIRVATMKRLLKPAISYGVEEKHEKNNSVELLNRDTGEMIPDNIVKLSEIFDDIKDETEFFPDSGLLLFDEDTSFVSLSATLQLYFEENILDRKECSDDAEWFNKLFQFFNYIVKRRVDRVNEWYQQNTEKFSPDNIDIKDGKYVLDQAINQLSLLWTLCGLSCQKCNLKCLKNRHHEEAHDCLTDHKCHAKCEFEESHPNRLLPQCHHRAGHDGKHACEAKLCVFSDKRNCQQKCALEVGHAGDEHLCQSKRHFCGAPCSLQVKLEQTGKDNYFKCPNKCIIPCEDEHERHKCENDTACPIQCPILDCQRRCQSNDHFHAFEDNVQHFCGNEHQCQELCEEAGICKVSTEPKKQEETYQGLVAETSFTFTKYIQSCERYKCGKMIPAGAFKHEGNHSHGGNNFHYCDAKCPFCEYYCILPYGHPQPLHDTKHGNMIQTEFSAEETDFKYGGTRVRVILILVVCWPRASCQGNDYCKDEFSCTPNAHKQHIEGVVHPNPEKKKDFISHSLYWQYTGFKDPYSINEQEEFSKCDAECPDEIHQKVKGSNVAPIKSFCELQLFHPPINPSNVPPSGIGYISLDGHHFTCENPSTREGLFHIIFVLDRSSSMRDTDKKPLPNTPVYNQLRVHDNRAGAVYSAVYAFMEARIAAKSQQQTANNDKFSLILFNNELIVPFENAELTNSNELLKQMLPHGATGGTNFSLAIQKAGSLINTYYDKARNPLYLMTVMFANSDGASLKQMAKIASKYHPENGSTNSLRCHFTCAIDEINLINTFTSVAESMRTHRPTLVKKMPTNCY</sequence>
<reference evidence="3" key="1">
    <citation type="submission" date="2021-06" db="EMBL/GenBank/DDBJ databases">
        <authorList>
            <person name="Kallberg Y."/>
            <person name="Tangrot J."/>
            <person name="Rosling A."/>
        </authorList>
    </citation>
    <scope>NUCLEOTIDE SEQUENCE</scope>
    <source>
        <strain evidence="3">MA453B</strain>
    </source>
</reference>
<proteinExistence type="predicted"/>
<dbReference type="PANTHER" id="PTHR22796">
    <property type="entry name" value="URG4-RELATED"/>
    <property type="match status" value="1"/>
</dbReference>
<organism evidence="3 4">
    <name type="scientific">Dentiscutata erythropus</name>
    <dbReference type="NCBI Taxonomy" id="1348616"/>
    <lineage>
        <taxon>Eukaryota</taxon>
        <taxon>Fungi</taxon>
        <taxon>Fungi incertae sedis</taxon>
        <taxon>Mucoromycota</taxon>
        <taxon>Glomeromycotina</taxon>
        <taxon>Glomeromycetes</taxon>
        <taxon>Diversisporales</taxon>
        <taxon>Gigasporaceae</taxon>
        <taxon>Dentiscutata</taxon>
    </lineage>
</organism>
<feature type="compositionally biased region" description="Polar residues" evidence="1">
    <location>
        <begin position="502"/>
        <end position="513"/>
    </location>
</feature>
<comment type="caution">
    <text evidence="3">The sequence shown here is derived from an EMBL/GenBank/DDBJ whole genome shotgun (WGS) entry which is preliminary data.</text>
</comment>
<feature type="compositionally biased region" description="Polar residues" evidence="1">
    <location>
        <begin position="470"/>
        <end position="489"/>
    </location>
</feature>
<dbReference type="SUPFAM" id="SSF53300">
    <property type="entry name" value="vWA-like"/>
    <property type="match status" value="1"/>
</dbReference>
<feature type="compositionally biased region" description="Polar residues" evidence="1">
    <location>
        <begin position="438"/>
        <end position="460"/>
    </location>
</feature>
<accession>A0A9N9AT13</accession>
<evidence type="ECO:0000259" key="2">
    <source>
        <dbReference type="Pfam" id="PF13519"/>
    </source>
</evidence>
<dbReference type="PANTHER" id="PTHR22796:SF1">
    <property type="entry name" value="VWFA DOMAIN-CONTAINING PROTEIN"/>
    <property type="match status" value="1"/>
</dbReference>
<dbReference type="CDD" id="cd00198">
    <property type="entry name" value="vWFA"/>
    <property type="match status" value="1"/>
</dbReference>
<keyword evidence="4" id="KW-1185">Reference proteome</keyword>
<dbReference type="Gene3D" id="3.40.50.300">
    <property type="entry name" value="P-loop containing nucleotide triphosphate hydrolases"/>
    <property type="match status" value="1"/>
</dbReference>
<feature type="compositionally biased region" description="Basic and acidic residues" evidence="1">
    <location>
        <begin position="490"/>
        <end position="501"/>
    </location>
</feature>
<evidence type="ECO:0000313" key="4">
    <source>
        <dbReference type="Proteomes" id="UP000789405"/>
    </source>
</evidence>
<evidence type="ECO:0000313" key="3">
    <source>
        <dbReference type="EMBL" id="CAG8541194.1"/>
    </source>
</evidence>
<dbReference type="Pfam" id="PF13519">
    <property type="entry name" value="VWA_2"/>
    <property type="match status" value="1"/>
</dbReference>
<dbReference type="InterPro" id="IPR036465">
    <property type="entry name" value="vWFA_dom_sf"/>
</dbReference>
<dbReference type="OrthoDB" id="2343366at2759"/>
<gene>
    <name evidence="3" type="ORF">DERYTH_LOCUS4811</name>
</gene>
<protein>
    <submittedName>
        <fullName evidence="3">6660_t:CDS:1</fullName>
    </submittedName>
</protein>
<dbReference type="Gene3D" id="3.40.50.410">
    <property type="entry name" value="von Willebrand factor, type A domain"/>
    <property type="match status" value="1"/>
</dbReference>
<dbReference type="EMBL" id="CAJVPY010001901">
    <property type="protein sequence ID" value="CAG8541194.1"/>
    <property type="molecule type" value="Genomic_DNA"/>
</dbReference>